<dbReference type="SUPFAM" id="SSF57850">
    <property type="entry name" value="RING/U-box"/>
    <property type="match status" value="2"/>
</dbReference>
<accession>A0A8H3V083</accession>
<name>A0A8H3V083_VENIN</name>
<gene>
    <name evidence="10" type="ORF">EG328_001353</name>
</gene>
<evidence type="ECO:0000256" key="3">
    <source>
        <dbReference type="ARBA" id="ARBA00022679"/>
    </source>
</evidence>
<dbReference type="PANTHER" id="PTHR11685">
    <property type="entry name" value="RBR FAMILY RING FINGER AND IBR DOMAIN-CONTAINING"/>
    <property type="match status" value="1"/>
</dbReference>
<dbReference type="GO" id="GO:0061630">
    <property type="term" value="F:ubiquitin protein ligase activity"/>
    <property type="evidence" value="ECO:0007669"/>
    <property type="project" value="UniProtKB-EC"/>
</dbReference>
<comment type="catalytic activity">
    <reaction evidence="1">
        <text>[E2 ubiquitin-conjugating enzyme]-S-ubiquitinyl-L-cysteine + [acceptor protein]-L-lysine = [E2 ubiquitin-conjugating enzyme]-L-cysteine + [acceptor protein]-N(6)-ubiquitinyl-L-lysine.</text>
        <dbReference type="EC" id="2.3.2.31"/>
    </reaction>
</comment>
<dbReference type="GO" id="GO:0016567">
    <property type="term" value="P:protein ubiquitination"/>
    <property type="evidence" value="ECO:0007669"/>
    <property type="project" value="InterPro"/>
</dbReference>
<evidence type="ECO:0000256" key="1">
    <source>
        <dbReference type="ARBA" id="ARBA00001798"/>
    </source>
</evidence>
<dbReference type="SMART" id="SM00647">
    <property type="entry name" value="IBR"/>
    <property type="match status" value="2"/>
</dbReference>
<evidence type="ECO:0000256" key="5">
    <source>
        <dbReference type="ARBA" id="ARBA00022737"/>
    </source>
</evidence>
<evidence type="ECO:0000256" key="4">
    <source>
        <dbReference type="ARBA" id="ARBA00022723"/>
    </source>
</evidence>
<keyword evidence="3" id="KW-0808">Transferase</keyword>
<dbReference type="InterPro" id="IPR002867">
    <property type="entry name" value="IBR_dom"/>
</dbReference>
<evidence type="ECO:0000256" key="2">
    <source>
        <dbReference type="ARBA" id="ARBA00012251"/>
    </source>
</evidence>
<keyword evidence="4" id="KW-0479">Metal-binding</keyword>
<organism evidence="10 11">
    <name type="scientific">Venturia inaequalis</name>
    <name type="common">Apple scab fungus</name>
    <dbReference type="NCBI Taxonomy" id="5025"/>
    <lineage>
        <taxon>Eukaryota</taxon>
        <taxon>Fungi</taxon>
        <taxon>Dikarya</taxon>
        <taxon>Ascomycota</taxon>
        <taxon>Pezizomycotina</taxon>
        <taxon>Dothideomycetes</taxon>
        <taxon>Pleosporomycetidae</taxon>
        <taxon>Venturiales</taxon>
        <taxon>Venturiaceae</taxon>
        <taxon>Venturia</taxon>
    </lineage>
</organism>
<evidence type="ECO:0000256" key="7">
    <source>
        <dbReference type="ARBA" id="ARBA00022786"/>
    </source>
</evidence>
<dbReference type="InterPro" id="IPR031127">
    <property type="entry name" value="E3_UB_ligase_RBR"/>
</dbReference>
<evidence type="ECO:0000313" key="10">
    <source>
        <dbReference type="EMBL" id="KAE9978681.1"/>
    </source>
</evidence>
<keyword evidence="7" id="KW-0833">Ubl conjugation pathway</keyword>
<dbReference type="PROSITE" id="PS51873">
    <property type="entry name" value="TRIAD"/>
    <property type="match status" value="1"/>
</dbReference>
<dbReference type="InterPro" id="IPR044066">
    <property type="entry name" value="TRIAD_supradom"/>
</dbReference>
<sequence length="807" mass="90962">MALLGPLARRLLGGEMAYISHGISIMDVTIQAPIFPTRLVLANGTTIQPSTTPQHTILVVHTKHDENWVIDAAGAQFGFRDSLTPYTEYVEKTQCRDVGRMEPYDATETKDVDYFLTLPFIVERFRGELGLERGARVCFAGFVRGWIERGGFARDMLSGTVDEFERKAGAFVEGVKMSLATTFSILQSTVGYIPPSNGSDSPLAFLNLLPFPERRREVLMITLKSGENWVIDFNQKVLTSMAAYLGNNECRDIQSRIFDFSCVGSMEEDGYDTDGTVSMDEDEAEMELESMPGHSPQNWFAQYVRLRIEGNRAFRKKLIGGSTKTFQGMVDELRGDVKDLVTICLMETGEKKPANPVSFDDEMMAFALQLEEINNQSTIQKGKYKVDNPPDMELAFSTFQKEVQMHIQFLNDLNLAHSIARAVDADAQVIAETVQDEGREERDRRLALQLSGQNPDDAPPPYAEVGSAISVQQGDDQIPRLYAKLQMEALKHPFPVIRDDDEESIAGPSVSYADRQLQAFEKLSLGEIQCAACLDEFRATEVVRTPCESTYCKGCLKEVFLNAIRDEEYFPPRSLKIPIPIELVAPYMSADELALFEEKEVEYTTHNRTYCSNQQCGRFINPNQVINGDRANCIHCESATCVHCKRASHDGGCPEDEALQATLALAQEMRWRRCPRCETMVGLTVGCYHMTCRCKAQSCYLCGTPWRNCSCERWNEDDLIARAGEVVDREAVRPLAPQERQLRVVAMRQELLDQHECNHPGKFQTVTGASGAKLARCEFCNARHRNYLLRCRRCHVQVCQDCRNNRI</sequence>
<dbReference type="Proteomes" id="UP000447873">
    <property type="component" value="Unassembled WGS sequence"/>
</dbReference>
<dbReference type="Gene3D" id="1.20.120.1750">
    <property type="match status" value="1"/>
</dbReference>
<dbReference type="CDD" id="cd20335">
    <property type="entry name" value="BRcat_RBR"/>
    <property type="match status" value="1"/>
</dbReference>
<comment type="caution">
    <text evidence="10">The sequence shown here is derived from an EMBL/GenBank/DDBJ whole genome shotgun (WGS) entry which is preliminary data.</text>
</comment>
<dbReference type="EMBL" id="WNWS01000131">
    <property type="protein sequence ID" value="KAE9978681.1"/>
    <property type="molecule type" value="Genomic_DNA"/>
</dbReference>
<reference evidence="10 11" key="1">
    <citation type="submission" date="2018-12" db="EMBL/GenBank/DDBJ databases">
        <title>Venturia inaequalis Genome Resource.</title>
        <authorList>
            <person name="Lichtner F.J."/>
        </authorList>
    </citation>
    <scope>NUCLEOTIDE SEQUENCE [LARGE SCALE GENOMIC DNA]</scope>
    <source>
        <strain evidence="10 11">120213</strain>
    </source>
</reference>
<dbReference type="GO" id="GO:0008270">
    <property type="term" value="F:zinc ion binding"/>
    <property type="evidence" value="ECO:0007669"/>
    <property type="project" value="UniProtKB-KW"/>
</dbReference>
<keyword evidence="5" id="KW-0677">Repeat</keyword>
<evidence type="ECO:0000256" key="8">
    <source>
        <dbReference type="ARBA" id="ARBA00022833"/>
    </source>
</evidence>
<dbReference type="AlphaFoldDB" id="A0A8H3V083"/>
<dbReference type="Pfam" id="PF01485">
    <property type="entry name" value="IBR"/>
    <property type="match status" value="2"/>
</dbReference>
<evidence type="ECO:0000313" key="11">
    <source>
        <dbReference type="Proteomes" id="UP000447873"/>
    </source>
</evidence>
<dbReference type="EC" id="2.3.2.31" evidence="2"/>
<dbReference type="CDD" id="cd22584">
    <property type="entry name" value="Rcat_RBR_unk"/>
    <property type="match status" value="1"/>
</dbReference>
<proteinExistence type="predicted"/>
<evidence type="ECO:0000259" key="9">
    <source>
        <dbReference type="PROSITE" id="PS51873"/>
    </source>
</evidence>
<evidence type="ECO:0000256" key="6">
    <source>
        <dbReference type="ARBA" id="ARBA00022771"/>
    </source>
</evidence>
<protein>
    <recommendedName>
        <fullName evidence="2">RBR-type E3 ubiquitin transferase</fullName>
        <ecNumber evidence="2">2.3.2.31</ecNumber>
    </recommendedName>
</protein>
<keyword evidence="8" id="KW-0862">Zinc</keyword>
<keyword evidence="6" id="KW-0863">Zinc-finger</keyword>
<feature type="domain" description="RING-type" evidence="9">
    <location>
        <begin position="526"/>
        <end position="715"/>
    </location>
</feature>